<dbReference type="AlphaFoldDB" id="A0AAD0RW45"/>
<gene>
    <name evidence="4" type="ORF">D0907_00920</name>
    <name evidence="5" type="ORF">SAMN04487854_1182</name>
</gene>
<comment type="similarity">
    <text evidence="1">Belongs to the leucine-binding protein family.</text>
</comment>
<dbReference type="CDD" id="cd19978">
    <property type="entry name" value="PBP1_ABC_ligand_binding-like"/>
    <property type="match status" value="1"/>
</dbReference>
<evidence type="ECO:0000313" key="6">
    <source>
        <dbReference type="Proteomes" id="UP000183805"/>
    </source>
</evidence>
<evidence type="ECO:0000256" key="1">
    <source>
        <dbReference type="ARBA" id="ARBA00010062"/>
    </source>
</evidence>
<evidence type="ECO:0000259" key="3">
    <source>
        <dbReference type="Pfam" id="PF13458"/>
    </source>
</evidence>
<dbReference type="PANTHER" id="PTHR47235:SF1">
    <property type="entry name" value="BLR6548 PROTEIN"/>
    <property type="match status" value="1"/>
</dbReference>
<evidence type="ECO:0000256" key="2">
    <source>
        <dbReference type="ARBA" id="ARBA00022729"/>
    </source>
</evidence>
<dbReference type="PANTHER" id="PTHR47235">
    <property type="entry name" value="BLR6548 PROTEIN"/>
    <property type="match status" value="1"/>
</dbReference>
<evidence type="ECO:0000313" key="4">
    <source>
        <dbReference type="EMBL" id="AXV63934.1"/>
    </source>
</evidence>
<sequence length="374" mass="41970">MPSLLYLIRATVKRLAICLLFVPIIGNTQHTQPPIKLGMSTALTGPAKHIGEQLALGSTIYFNKVNARDGIHGQNIDLILADDGYEPKNTVVNTRQFLFNDKIDAIFGSMGTPTANAIKPLLDRHRVPFLMPFTGADFLHNQSMPNVFNLRASYQDEAIEQINYLVQERKHKKIGLMIQADEFGFLVESNLIMALQKHDLVPVEVARFKRNSEEISKALEQLKVSGVTAVCMVGTYQPLAEFINTGYEQGFKPDYTSVSFVSSFDLYSLIHHPSTIMVTEVVPDPNQCDNSLCKQFRADIKPYNTSPNRIIFEGYLNAVALVSAAQKCTTPLNNQCLLTELNKLFSDTSEFADLFNNQTNNTDKKIYRSYFKSN</sequence>
<dbReference type="EMBL" id="FPAZ01000018">
    <property type="protein sequence ID" value="SFT94166.1"/>
    <property type="molecule type" value="Genomic_DNA"/>
</dbReference>
<dbReference type="InterPro" id="IPR028082">
    <property type="entry name" value="Peripla_BP_I"/>
</dbReference>
<reference evidence="4 7" key="2">
    <citation type="submission" date="2018-08" db="EMBL/GenBank/DDBJ databases">
        <title>Draft genome sequence of Pseudoalteromonas donghaensis HJ51.</title>
        <authorList>
            <person name="Oh J."/>
            <person name="Roh D."/>
        </authorList>
    </citation>
    <scope>NUCLEOTIDE SEQUENCE [LARGE SCALE GENOMIC DNA]</scope>
    <source>
        <strain evidence="4 7">HJ51</strain>
    </source>
</reference>
<dbReference type="SUPFAM" id="SSF53822">
    <property type="entry name" value="Periplasmic binding protein-like I"/>
    <property type="match status" value="1"/>
</dbReference>
<dbReference type="RefSeq" id="WP_074989639.1">
    <property type="nucleotide sequence ID" value="NZ_FPAZ01000018.1"/>
</dbReference>
<name>A0AAD0RW45_9GAMM</name>
<evidence type="ECO:0000313" key="5">
    <source>
        <dbReference type="EMBL" id="SFT94166.1"/>
    </source>
</evidence>
<proteinExistence type="inferred from homology"/>
<dbReference type="Proteomes" id="UP000264605">
    <property type="component" value="Chromosome"/>
</dbReference>
<dbReference type="Gene3D" id="3.40.50.2300">
    <property type="match status" value="2"/>
</dbReference>
<dbReference type="Proteomes" id="UP000183805">
    <property type="component" value="Unassembled WGS sequence"/>
</dbReference>
<protein>
    <submittedName>
        <fullName evidence="4">ABC transporter substrate-binding protein</fullName>
    </submittedName>
    <submittedName>
        <fullName evidence="5">ABC-type branched-chain amino acid transport system, substrate-binding protein</fullName>
    </submittedName>
</protein>
<feature type="domain" description="Leucine-binding protein" evidence="3">
    <location>
        <begin position="34"/>
        <end position="345"/>
    </location>
</feature>
<organism evidence="4 7">
    <name type="scientific">Pseudoalteromonas lipolytica</name>
    <dbReference type="NCBI Taxonomy" id="570156"/>
    <lineage>
        <taxon>Bacteria</taxon>
        <taxon>Pseudomonadati</taxon>
        <taxon>Pseudomonadota</taxon>
        <taxon>Gammaproteobacteria</taxon>
        <taxon>Alteromonadales</taxon>
        <taxon>Pseudoalteromonadaceae</taxon>
        <taxon>Pseudoalteromonas</taxon>
    </lineage>
</organism>
<evidence type="ECO:0000313" key="7">
    <source>
        <dbReference type="Proteomes" id="UP000264605"/>
    </source>
</evidence>
<reference evidence="5 6" key="1">
    <citation type="submission" date="2016-10" db="EMBL/GenBank/DDBJ databases">
        <authorList>
            <person name="Varghese N."/>
            <person name="Submissions S."/>
        </authorList>
    </citation>
    <scope>NUCLEOTIDE SEQUENCE [LARGE SCALE GENOMIC DNA]</scope>
    <source>
        <strain evidence="5 6">CGMCC 1.8499</strain>
    </source>
</reference>
<dbReference type="Pfam" id="PF13458">
    <property type="entry name" value="Peripla_BP_6"/>
    <property type="match status" value="1"/>
</dbReference>
<accession>A0AAD0RW45</accession>
<dbReference type="EMBL" id="CP032090">
    <property type="protein sequence ID" value="AXV63934.1"/>
    <property type="molecule type" value="Genomic_DNA"/>
</dbReference>
<dbReference type="KEGG" id="pdj:D0907_00920"/>
<keyword evidence="6" id="KW-1185">Reference proteome</keyword>
<dbReference type="InterPro" id="IPR028081">
    <property type="entry name" value="Leu-bd"/>
</dbReference>
<keyword evidence="2" id="KW-0732">Signal</keyword>